<evidence type="ECO:0000256" key="1">
    <source>
        <dbReference type="SAM" id="Coils"/>
    </source>
</evidence>
<evidence type="ECO:0000313" key="2">
    <source>
        <dbReference type="EMBL" id="QHI72875.1"/>
    </source>
</evidence>
<keyword evidence="3" id="KW-1185">Reference proteome</keyword>
<protein>
    <submittedName>
        <fullName evidence="2">Uncharacterized protein</fullName>
    </submittedName>
</protein>
<dbReference type="Proteomes" id="UP000463883">
    <property type="component" value="Chromosome"/>
</dbReference>
<dbReference type="EMBL" id="CP047591">
    <property type="protein sequence ID" value="QHI72875.1"/>
    <property type="molecule type" value="Genomic_DNA"/>
</dbReference>
<gene>
    <name evidence="2" type="ORF">Ami3637_11075</name>
</gene>
<keyword evidence="1" id="KW-0175">Coiled coil</keyword>
<name>A0A6P1MPG1_9FIRM</name>
<proteinExistence type="predicted"/>
<dbReference type="RefSeq" id="WP_162362642.1">
    <property type="nucleotide sequence ID" value="NZ_CP047591.1"/>
</dbReference>
<feature type="coiled-coil region" evidence="1">
    <location>
        <begin position="18"/>
        <end position="45"/>
    </location>
</feature>
<accession>A0A6P1MPG1</accession>
<sequence length="59" mass="6902">MRNKEEICEEMKKVKTARKAAVKKLDRCNERLEELYIEMEEVVCQTELNGTAVDGLEQQ</sequence>
<reference evidence="2 3" key="1">
    <citation type="submission" date="2020-01" db="EMBL/GenBank/DDBJ databases">
        <title>Genomic analysis of Aminipila sp. CBA3637.</title>
        <authorList>
            <person name="Kim Y.B."/>
            <person name="Roh S.W."/>
        </authorList>
    </citation>
    <scope>NUCLEOTIDE SEQUENCE [LARGE SCALE GENOMIC DNA]</scope>
    <source>
        <strain evidence="2 3">CBA3637</strain>
    </source>
</reference>
<dbReference type="AlphaFoldDB" id="A0A6P1MPG1"/>
<organism evidence="2 3">
    <name type="scientific">Aminipila terrae</name>
    <dbReference type="NCBI Taxonomy" id="2697030"/>
    <lineage>
        <taxon>Bacteria</taxon>
        <taxon>Bacillati</taxon>
        <taxon>Bacillota</taxon>
        <taxon>Clostridia</taxon>
        <taxon>Peptostreptococcales</taxon>
        <taxon>Anaerovoracaceae</taxon>
        <taxon>Aminipila</taxon>
    </lineage>
</organism>
<dbReference type="KEGG" id="amic:Ami3637_11075"/>
<evidence type="ECO:0000313" key="3">
    <source>
        <dbReference type="Proteomes" id="UP000463883"/>
    </source>
</evidence>